<gene>
    <name evidence="3" type="primary">LOC108681695</name>
</gene>
<keyword evidence="2" id="KW-1185">Reference proteome</keyword>
<dbReference type="GeneID" id="108681695"/>
<sequence>MKTFGATVLLLSVCGHMLPGAEGTFCIFSSAPECRNSNIYSYFSGFGSQSRSGRASVFTTISCIAHQVPKLPSDFDQPLYQYLFETFARNTHLLPLGVPMQSKSEDFETTAKLEKCLWGKIANRAGTDEEKSDNEIGISAETKTEESAYQQIFASRQGGYDTLTGLTLLGSKLIAAIVGYSIFALTSVS</sequence>
<dbReference type="AlphaFoldDB" id="A0A8B7PJA2"/>
<accession>A0A8B7PJA2</accession>
<evidence type="ECO:0000256" key="1">
    <source>
        <dbReference type="SAM" id="SignalP"/>
    </source>
</evidence>
<evidence type="ECO:0000313" key="3">
    <source>
        <dbReference type="RefSeq" id="XP_018026244.1"/>
    </source>
</evidence>
<keyword evidence="1" id="KW-0732">Signal</keyword>
<dbReference type="RefSeq" id="XP_018026244.1">
    <property type="nucleotide sequence ID" value="XM_018170755.2"/>
</dbReference>
<evidence type="ECO:0000313" key="2">
    <source>
        <dbReference type="Proteomes" id="UP000694843"/>
    </source>
</evidence>
<name>A0A8B7PJA2_HYAAZ</name>
<dbReference type="KEGG" id="hazt:108681695"/>
<feature type="chain" id="PRO_5034418494" evidence="1">
    <location>
        <begin position="24"/>
        <end position="189"/>
    </location>
</feature>
<dbReference type="Proteomes" id="UP000694843">
    <property type="component" value="Unplaced"/>
</dbReference>
<protein>
    <submittedName>
        <fullName evidence="3">Uncharacterized protein LOC108681695</fullName>
    </submittedName>
</protein>
<dbReference type="OrthoDB" id="10351548at2759"/>
<organism evidence="2 3">
    <name type="scientific">Hyalella azteca</name>
    <name type="common">Amphipod</name>
    <dbReference type="NCBI Taxonomy" id="294128"/>
    <lineage>
        <taxon>Eukaryota</taxon>
        <taxon>Metazoa</taxon>
        <taxon>Ecdysozoa</taxon>
        <taxon>Arthropoda</taxon>
        <taxon>Crustacea</taxon>
        <taxon>Multicrustacea</taxon>
        <taxon>Malacostraca</taxon>
        <taxon>Eumalacostraca</taxon>
        <taxon>Peracarida</taxon>
        <taxon>Amphipoda</taxon>
        <taxon>Senticaudata</taxon>
        <taxon>Talitrida</taxon>
        <taxon>Talitroidea</taxon>
        <taxon>Hyalellidae</taxon>
        <taxon>Hyalella</taxon>
    </lineage>
</organism>
<reference evidence="3" key="1">
    <citation type="submission" date="2025-08" db="UniProtKB">
        <authorList>
            <consortium name="RefSeq"/>
        </authorList>
    </citation>
    <scope>IDENTIFICATION</scope>
    <source>
        <tissue evidence="3">Whole organism</tissue>
    </source>
</reference>
<proteinExistence type="predicted"/>
<feature type="signal peptide" evidence="1">
    <location>
        <begin position="1"/>
        <end position="23"/>
    </location>
</feature>